<feature type="transmembrane region" description="Helical" evidence="12">
    <location>
        <begin position="797"/>
        <end position="816"/>
    </location>
</feature>
<dbReference type="Pfam" id="PF00172">
    <property type="entry name" value="Zn_clus"/>
    <property type="match status" value="1"/>
</dbReference>
<dbReference type="PROSITE" id="PS50157">
    <property type="entry name" value="ZINC_FINGER_C2H2_2"/>
    <property type="match status" value="2"/>
</dbReference>
<dbReference type="SMART" id="SM00355">
    <property type="entry name" value="ZnF_C2H2"/>
    <property type="match status" value="2"/>
</dbReference>
<evidence type="ECO:0000256" key="7">
    <source>
        <dbReference type="ARBA" id="ARBA00023015"/>
    </source>
</evidence>
<accession>A0A8H4J7V3</accession>
<keyword evidence="4" id="KW-0677">Repeat</keyword>
<feature type="domain" description="Zn(2)-C6 fungal-type" evidence="13">
    <location>
        <begin position="85"/>
        <end position="112"/>
    </location>
</feature>
<feature type="region of interest" description="Disordered" evidence="11">
    <location>
        <begin position="184"/>
        <end position="219"/>
    </location>
</feature>
<evidence type="ECO:0000313" key="15">
    <source>
        <dbReference type="EMBL" id="KAF4414647.1"/>
    </source>
</evidence>
<dbReference type="OrthoDB" id="5044769at2759"/>
<feature type="domain" description="C2H2-type" evidence="14">
    <location>
        <begin position="46"/>
        <end position="73"/>
    </location>
</feature>
<evidence type="ECO:0000256" key="3">
    <source>
        <dbReference type="ARBA" id="ARBA00022723"/>
    </source>
</evidence>
<proteinExistence type="inferred from homology"/>
<evidence type="ECO:0000313" key="16">
    <source>
        <dbReference type="Proteomes" id="UP000536711"/>
    </source>
</evidence>
<evidence type="ECO:0000259" key="13">
    <source>
        <dbReference type="PROSITE" id="PS50048"/>
    </source>
</evidence>
<dbReference type="EMBL" id="JAADJF010000779">
    <property type="protein sequence ID" value="KAF4414647.1"/>
    <property type="molecule type" value="Genomic_DNA"/>
</dbReference>
<dbReference type="PANTHER" id="PTHR47660:SF2">
    <property type="entry name" value="TRANSCRIPTION FACTOR WITH C2H2 AND ZN(2)-CYS(6) DNA BINDING DOMAIN (EUROFUNG)"/>
    <property type="match status" value="1"/>
</dbReference>
<evidence type="ECO:0000256" key="9">
    <source>
        <dbReference type="ARBA" id="ARBA00023242"/>
    </source>
</evidence>
<comment type="subcellular location">
    <subcellularLocation>
        <location evidence="1">Nucleus</location>
    </subcellularLocation>
</comment>
<keyword evidence="3" id="KW-0479">Metal-binding</keyword>
<keyword evidence="9" id="KW-0539">Nucleus</keyword>
<evidence type="ECO:0000256" key="2">
    <source>
        <dbReference type="ARBA" id="ARBA00006991"/>
    </source>
</evidence>
<dbReference type="InterPro" id="IPR036236">
    <property type="entry name" value="Znf_C2H2_sf"/>
</dbReference>
<dbReference type="PROSITE" id="PS00463">
    <property type="entry name" value="ZN2_CY6_FUNGAL_1"/>
    <property type="match status" value="1"/>
</dbReference>
<dbReference type="FunFam" id="3.30.160.60:FF:000193">
    <property type="entry name" value="Zinc finger protein 300"/>
    <property type="match status" value="1"/>
</dbReference>
<keyword evidence="12" id="KW-1133">Transmembrane helix</keyword>
<keyword evidence="5 10" id="KW-0863">Zinc-finger</keyword>
<dbReference type="Pfam" id="PF04082">
    <property type="entry name" value="Fungal_trans"/>
    <property type="match status" value="1"/>
</dbReference>
<keyword evidence="12" id="KW-0812">Transmembrane</keyword>
<dbReference type="InterPro" id="IPR007219">
    <property type="entry name" value="XnlR_reg_dom"/>
</dbReference>
<gene>
    <name evidence="15" type="ORF">FACUT_14100</name>
</gene>
<dbReference type="GO" id="GO:0006351">
    <property type="term" value="P:DNA-templated transcription"/>
    <property type="evidence" value="ECO:0007669"/>
    <property type="project" value="InterPro"/>
</dbReference>
<evidence type="ECO:0000256" key="8">
    <source>
        <dbReference type="ARBA" id="ARBA00023163"/>
    </source>
</evidence>
<keyword evidence="12" id="KW-0472">Membrane</keyword>
<dbReference type="CDD" id="cd00067">
    <property type="entry name" value="GAL4"/>
    <property type="match status" value="1"/>
</dbReference>
<dbReference type="InterPro" id="IPR001138">
    <property type="entry name" value="Zn2Cys6_DnaBD"/>
</dbReference>
<dbReference type="GO" id="GO:0008270">
    <property type="term" value="F:zinc ion binding"/>
    <property type="evidence" value="ECO:0007669"/>
    <property type="project" value="UniProtKB-KW"/>
</dbReference>
<keyword evidence="7" id="KW-0805">Transcription regulation</keyword>
<dbReference type="PROSITE" id="PS50048">
    <property type="entry name" value="ZN2_CY6_FUNGAL_2"/>
    <property type="match status" value="1"/>
</dbReference>
<evidence type="ECO:0000256" key="12">
    <source>
        <dbReference type="SAM" id="Phobius"/>
    </source>
</evidence>
<evidence type="ECO:0000256" key="1">
    <source>
        <dbReference type="ARBA" id="ARBA00004123"/>
    </source>
</evidence>
<evidence type="ECO:0000256" key="11">
    <source>
        <dbReference type="SAM" id="MobiDB-lite"/>
    </source>
</evidence>
<evidence type="ECO:0000256" key="10">
    <source>
        <dbReference type="PROSITE-ProRule" id="PRU00042"/>
    </source>
</evidence>
<comment type="caution">
    <text evidence="15">The sequence shown here is derived from an EMBL/GenBank/DDBJ whole genome shotgun (WGS) entry which is preliminary data.</text>
</comment>
<dbReference type="SUPFAM" id="SSF57667">
    <property type="entry name" value="beta-beta-alpha zinc fingers"/>
    <property type="match status" value="1"/>
</dbReference>
<feature type="domain" description="C2H2-type" evidence="14">
    <location>
        <begin position="15"/>
        <end position="45"/>
    </location>
</feature>
<dbReference type="GO" id="GO:0003677">
    <property type="term" value="F:DNA binding"/>
    <property type="evidence" value="ECO:0007669"/>
    <property type="project" value="InterPro"/>
</dbReference>
<evidence type="ECO:0000256" key="4">
    <source>
        <dbReference type="ARBA" id="ARBA00022737"/>
    </source>
</evidence>
<evidence type="ECO:0000256" key="6">
    <source>
        <dbReference type="ARBA" id="ARBA00022833"/>
    </source>
</evidence>
<dbReference type="Gene3D" id="3.30.160.60">
    <property type="entry name" value="Classic Zinc Finger"/>
    <property type="match status" value="2"/>
</dbReference>
<dbReference type="SUPFAM" id="SSF57701">
    <property type="entry name" value="Zn2/Cys6 DNA-binding domain"/>
    <property type="match status" value="1"/>
</dbReference>
<keyword evidence="8" id="KW-0804">Transcription</keyword>
<dbReference type="PANTHER" id="PTHR47660">
    <property type="entry name" value="TRANSCRIPTION FACTOR WITH C2H2 AND ZN(2)-CYS(6) DNA BINDING DOMAIN (EUROFUNG)-RELATED-RELATED"/>
    <property type="match status" value="1"/>
</dbReference>
<organism evidence="15 16">
    <name type="scientific">Fusarium acutatum</name>
    <dbReference type="NCBI Taxonomy" id="78861"/>
    <lineage>
        <taxon>Eukaryota</taxon>
        <taxon>Fungi</taxon>
        <taxon>Dikarya</taxon>
        <taxon>Ascomycota</taxon>
        <taxon>Pezizomycotina</taxon>
        <taxon>Sordariomycetes</taxon>
        <taxon>Hypocreomycetidae</taxon>
        <taxon>Hypocreales</taxon>
        <taxon>Nectriaceae</taxon>
        <taxon>Fusarium</taxon>
        <taxon>Fusarium fujikuroi species complex</taxon>
    </lineage>
</organism>
<keyword evidence="6" id="KW-0862">Zinc</keyword>
<comment type="similarity">
    <text evidence="2">Belongs to the krueppel C2H2-type zinc-finger protein family.</text>
</comment>
<reference evidence="15 16" key="1">
    <citation type="submission" date="2020-01" db="EMBL/GenBank/DDBJ databases">
        <title>Identification and distribution of gene clusters putatively required for synthesis of sphingolipid metabolism inhibitors in phylogenetically diverse species of the filamentous fungus Fusarium.</title>
        <authorList>
            <person name="Kim H.-S."/>
            <person name="Busman M."/>
            <person name="Brown D.W."/>
            <person name="Divon H."/>
            <person name="Uhlig S."/>
            <person name="Proctor R.H."/>
        </authorList>
    </citation>
    <scope>NUCLEOTIDE SEQUENCE [LARGE SCALE GENOMIC DNA]</scope>
    <source>
        <strain evidence="15 16">NRRL 13308</strain>
    </source>
</reference>
<dbReference type="Gene3D" id="4.10.240.10">
    <property type="entry name" value="Zn(2)-C6 fungal-type DNA-binding domain"/>
    <property type="match status" value="1"/>
</dbReference>
<evidence type="ECO:0000259" key="14">
    <source>
        <dbReference type="PROSITE" id="PS50157"/>
    </source>
</evidence>
<keyword evidence="16" id="KW-1185">Reference proteome</keyword>
<dbReference type="InterPro" id="IPR013087">
    <property type="entry name" value="Znf_C2H2_type"/>
</dbReference>
<dbReference type="PROSITE" id="PS00028">
    <property type="entry name" value="ZINC_FINGER_C2H2_1"/>
    <property type="match status" value="1"/>
</dbReference>
<name>A0A8H4J7V3_9HYPO</name>
<dbReference type="GO" id="GO:0000981">
    <property type="term" value="F:DNA-binding transcription factor activity, RNA polymerase II-specific"/>
    <property type="evidence" value="ECO:0007669"/>
    <property type="project" value="InterPro"/>
</dbReference>
<dbReference type="SMART" id="SM00066">
    <property type="entry name" value="GAL4"/>
    <property type="match status" value="1"/>
</dbReference>
<dbReference type="CDD" id="cd12148">
    <property type="entry name" value="fungal_TF_MHR"/>
    <property type="match status" value="1"/>
</dbReference>
<dbReference type="Pfam" id="PF00096">
    <property type="entry name" value="zf-C2H2"/>
    <property type="match status" value="1"/>
</dbReference>
<dbReference type="Proteomes" id="UP000536711">
    <property type="component" value="Unassembled WGS sequence"/>
</dbReference>
<sequence>MSTTGTSARQGEPLFKCGQCHRSFSRVDHLARHVRIPSADTREKPFACSVCGKAFARPDLVRRHEWQHQPDPAGTGGRSARAAHACLLCASSKLRCGNERPCARCVKKGVSCEESIASQRESLNDDNALSDANLDGAEVSFSYLPDSQIPVTTGPQAESRTEVTFPNTSLPDVPNFNHVVPQTTSVHISDTQPVEDPSRNQSRVPVRKEVSPSAHPETSGIQYEAHQVASASGQFEGLLNNLLFTSPNDDEVTQGSVMPSGPYWDPFGTAVHDATMFDPNFGQDFPDLEMFASVNPEIQQQSHAPEQVISAEGVKAFSSSSTWRWVPNASDTRAAEKPNPSALPQQPQCVTTGYTSQLSSEVLRQSFRTEERSRVLSMLIDQCDKKNVVRIATSFPSQHFLEHLFHVGLQFQSIESPLQFIHVPTFEPSSTHTVLLSALVACGAFLSPEPAIQSLGSAMPELVHGAIQAEWIRRNSASRDLDLMQAYTLLQHIMLWSGSERRMEIGESHLQPIVTIFRRAGMLYFDHYKDVTPQQGDTAEKREHDWKDWAHQESRIRTIHEIFVRGAATSMSRFVNPILPCAEMTLPLPSSNKLWYATSAEEWHAEWLALHKNEPQTRASLADITQQLLIDKPRMLVTSVDSLSPEIRLLRAYGLWDTIWHCQQTASWLSDTSFHTTVPGLSAQIEATARALHASESHPDAPRDSQDPCVLRGAGAIQGNEYSQNADLVHHYLNLALAAPLKRLSAFAGREGESEARRVLPALQEWVSGRDARRSLWHASMILSHAQELVPGRRRNIYVLMIFHAGLVFWTYGVLLNATALKYHRRQENGAIPQVSSNNGAEFRLDGTLSQAAERFIACGMGSPVMLIGRDSSTSVITVTDHPAVLLEEACLLLMKSDGGDLPHFTSGVAQLMSNLVQATQAVGYG</sequence>
<evidence type="ECO:0000256" key="5">
    <source>
        <dbReference type="ARBA" id="ARBA00022771"/>
    </source>
</evidence>
<protein>
    <submittedName>
        <fullName evidence="15">C6 transcription factor</fullName>
    </submittedName>
</protein>
<dbReference type="InterPro" id="IPR036864">
    <property type="entry name" value="Zn2-C6_fun-type_DNA-bd_sf"/>
</dbReference>
<dbReference type="GO" id="GO:0005634">
    <property type="term" value="C:nucleus"/>
    <property type="evidence" value="ECO:0007669"/>
    <property type="project" value="UniProtKB-SubCell"/>
</dbReference>
<dbReference type="AlphaFoldDB" id="A0A8H4J7V3"/>